<evidence type="ECO:0000256" key="1">
    <source>
        <dbReference type="SAM" id="MobiDB-lite"/>
    </source>
</evidence>
<evidence type="ECO:0000313" key="2">
    <source>
        <dbReference type="EMBL" id="RRT83388.1"/>
    </source>
</evidence>
<feature type="compositionally biased region" description="Basic and acidic residues" evidence="1">
    <location>
        <begin position="16"/>
        <end position="40"/>
    </location>
</feature>
<comment type="caution">
    <text evidence="2">The sequence shown here is derived from an EMBL/GenBank/DDBJ whole genome shotgun (WGS) entry which is preliminary data.</text>
</comment>
<organism evidence="2 3">
    <name type="scientific">Ensete ventricosum</name>
    <name type="common">Abyssinian banana</name>
    <name type="synonym">Musa ensete</name>
    <dbReference type="NCBI Taxonomy" id="4639"/>
    <lineage>
        <taxon>Eukaryota</taxon>
        <taxon>Viridiplantae</taxon>
        <taxon>Streptophyta</taxon>
        <taxon>Embryophyta</taxon>
        <taxon>Tracheophyta</taxon>
        <taxon>Spermatophyta</taxon>
        <taxon>Magnoliopsida</taxon>
        <taxon>Liliopsida</taxon>
        <taxon>Zingiberales</taxon>
        <taxon>Musaceae</taxon>
        <taxon>Ensete</taxon>
    </lineage>
</organism>
<sequence length="242" mass="26813">MHGTPEKRWRALISSDENRRIEQQRLDDRKSSEHATETAPRHAIFPDVCSLSSVNPSSAPIKSQPSSLSAECNAQSPKPNPLRSSSTTSSPHPFDISSFPFPRSPSFKLTAAFVRIVKEEEMGRRCAVRGCEDVTASSAGDTYEWWSLIISCTPRAYFPPPDATTASLPLPLIINHRITIEAPIITRTAGPAFVQLIDRFYWRCHVGSGSTWWKLALVVEPSVHLSAAPCLTSSADFMQSRY</sequence>
<dbReference type="Proteomes" id="UP000287651">
    <property type="component" value="Unassembled WGS sequence"/>
</dbReference>
<gene>
    <name evidence="2" type="ORF">B296_00001793</name>
</gene>
<accession>A0A427B4H7</accession>
<feature type="compositionally biased region" description="Polar residues" evidence="1">
    <location>
        <begin position="56"/>
        <end position="91"/>
    </location>
</feature>
<proteinExistence type="predicted"/>
<feature type="region of interest" description="Disordered" evidence="1">
    <location>
        <begin position="1"/>
        <end position="42"/>
    </location>
</feature>
<evidence type="ECO:0000313" key="3">
    <source>
        <dbReference type="Proteomes" id="UP000287651"/>
    </source>
</evidence>
<dbReference type="EMBL" id="AMZH03000504">
    <property type="protein sequence ID" value="RRT83388.1"/>
    <property type="molecule type" value="Genomic_DNA"/>
</dbReference>
<dbReference type="AlphaFoldDB" id="A0A427B4H7"/>
<name>A0A427B4H7_ENSVE</name>
<protein>
    <submittedName>
        <fullName evidence="2">Uncharacterized protein</fullName>
    </submittedName>
</protein>
<reference evidence="2 3" key="1">
    <citation type="journal article" date="2014" name="Agronomy (Basel)">
        <title>A Draft Genome Sequence for Ensete ventricosum, the Drought-Tolerant Tree Against Hunger.</title>
        <authorList>
            <person name="Harrison J."/>
            <person name="Moore K.A."/>
            <person name="Paszkiewicz K."/>
            <person name="Jones T."/>
            <person name="Grant M."/>
            <person name="Ambacheew D."/>
            <person name="Muzemil S."/>
            <person name="Studholme D.J."/>
        </authorList>
    </citation>
    <scope>NUCLEOTIDE SEQUENCE [LARGE SCALE GENOMIC DNA]</scope>
</reference>
<feature type="region of interest" description="Disordered" evidence="1">
    <location>
        <begin position="56"/>
        <end position="93"/>
    </location>
</feature>